<evidence type="ECO:0000313" key="2">
    <source>
        <dbReference type="Proteomes" id="UP000704712"/>
    </source>
</evidence>
<dbReference type="AlphaFoldDB" id="A0A8S9UKI9"/>
<sequence>MPIARAFDDAEKLALTQAWISAAEDYAAKVPTASLKSVLGHPGVFWDKVLATYSLNAPARKVEELLVQWQTILQSMGEFLKLFEKKYFESRQDPHSDWVCQNASIELNPATEQAQTPPQAAKRLRCEAYGEQELDRQRVDVENVILTESKVAVLLSPLWSTSSEQSTPQKPSLSLSERLKMRKISVVEGQLDLKIMTQSHVGLSDEAVKYLRWQRRLVIAKV</sequence>
<protein>
    <submittedName>
        <fullName evidence="1">Uncharacterized protein</fullName>
    </submittedName>
</protein>
<dbReference type="EMBL" id="JAACNO010001358">
    <property type="protein sequence ID" value="KAF4141270.1"/>
    <property type="molecule type" value="Genomic_DNA"/>
</dbReference>
<comment type="caution">
    <text evidence="1">The sequence shown here is derived from an EMBL/GenBank/DDBJ whole genome shotgun (WGS) entry which is preliminary data.</text>
</comment>
<gene>
    <name evidence="1" type="ORF">GN958_ATG09535</name>
</gene>
<name>A0A8S9UKI9_PHYIN</name>
<accession>A0A8S9UKI9</accession>
<reference evidence="1" key="1">
    <citation type="submission" date="2020-03" db="EMBL/GenBank/DDBJ databases">
        <title>Hybrid Assembly of Korean Phytophthora infestans isolates.</title>
        <authorList>
            <person name="Prokchorchik M."/>
            <person name="Lee Y."/>
            <person name="Seo J."/>
            <person name="Cho J.-H."/>
            <person name="Park Y.-E."/>
            <person name="Jang D.-C."/>
            <person name="Im J.-S."/>
            <person name="Choi J.-G."/>
            <person name="Park H.-J."/>
            <person name="Lee G.-B."/>
            <person name="Lee Y.-G."/>
            <person name="Hong S.-Y."/>
            <person name="Cho K."/>
            <person name="Sohn K.H."/>
        </authorList>
    </citation>
    <scope>NUCLEOTIDE SEQUENCE</scope>
    <source>
        <strain evidence="1">KR_2_A2</strain>
    </source>
</reference>
<organism evidence="1 2">
    <name type="scientific">Phytophthora infestans</name>
    <name type="common">Potato late blight agent</name>
    <name type="synonym">Botrytis infestans</name>
    <dbReference type="NCBI Taxonomy" id="4787"/>
    <lineage>
        <taxon>Eukaryota</taxon>
        <taxon>Sar</taxon>
        <taxon>Stramenopiles</taxon>
        <taxon>Oomycota</taxon>
        <taxon>Peronosporomycetes</taxon>
        <taxon>Peronosporales</taxon>
        <taxon>Peronosporaceae</taxon>
        <taxon>Phytophthora</taxon>
    </lineage>
</organism>
<evidence type="ECO:0000313" key="1">
    <source>
        <dbReference type="EMBL" id="KAF4141270.1"/>
    </source>
</evidence>
<proteinExistence type="predicted"/>
<dbReference type="Proteomes" id="UP000704712">
    <property type="component" value="Unassembled WGS sequence"/>
</dbReference>